<feature type="domain" description="YheO-like" evidence="1">
    <location>
        <begin position="8"/>
        <end position="117"/>
    </location>
</feature>
<dbReference type="Pfam" id="PF08348">
    <property type="entry name" value="PAS_6"/>
    <property type="match status" value="1"/>
</dbReference>
<feature type="domain" description="Transcriptional regulator DauR-like HTH" evidence="2">
    <location>
        <begin position="157"/>
        <end position="216"/>
    </location>
</feature>
<keyword evidence="4" id="KW-1185">Reference proteome</keyword>
<protein>
    <recommendedName>
        <fullName evidence="5">Transcriptional regulator YheO</fullName>
    </recommendedName>
</protein>
<reference evidence="3" key="1">
    <citation type="submission" date="2020-09" db="EMBL/GenBank/DDBJ databases">
        <title>New species isolated from human feces.</title>
        <authorList>
            <person name="Kitahara M."/>
            <person name="Shigeno Y."/>
            <person name="Shime M."/>
            <person name="Matsumoto Y."/>
            <person name="Nakamura S."/>
            <person name="Motooka D."/>
            <person name="Fukuoka S."/>
            <person name="Nishikawa H."/>
            <person name="Benno Y."/>
        </authorList>
    </citation>
    <scope>NUCLEOTIDE SEQUENCE</scope>
    <source>
        <strain evidence="3">MM50</strain>
    </source>
</reference>
<dbReference type="PANTHER" id="PTHR35568">
    <property type="entry name" value="TRANSCRIPTIONAL REGULATOR DAUR"/>
    <property type="match status" value="1"/>
</dbReference>
<dbReference type="AlphaFoldDB" id="A0A810Q5M4"/>
<dbReference type="InterPro" id="IPR039445">
    <property type="entry name" value="DauR-like_HTH"/>
</dbReference>
<dbReference type="KEGG" id="vcop:MM50RIKEN_16380"/>
<dbReference type="InterPro" id="IPR039446">
    <property type="entry name" value="DauR-like"/>
</dbReference>
<dbReference type="Proteomes" id="UP000681035">
    <property type="component" value="Chromosome"/>
</dbReference>
<dbReference type="Pfam" id="PF13309">
    <property type="entry name" value="HTH_22"/>
    <property type="match status" value="1"/>
</dbReference>
<evidence type="ECO:0008006" key="5">
    <source>
        <dbReference type="Google" id="ProtNLM"/>
    </source>
</evidence>
<evidence type="ECO:0000259" key="2">
    <source>
        <dbReference type="Pfam" id="PF13309"/>
    </source>
</evidence>
<proteinExistence type="predicted"/>
<organism evidence="3 4">
    <name type="scientific">Vescimonas coprocola</name>
    <dbReference type="NCBI Taxonomy" id="2714355"/>
    <lineage>
        <taxon>Bacteria</taxon>
        <taxon>Bacillati</taxon>
        <taxon>Bacillota</taxon>
        <taxon>Clostridia</taxon>
        <taxon>Eubacteriales</taxon>
        <taxon>Oscillospiraceae</taxon>
        <taxon>Vescimonas</taxon>
    </lineage>
</organism>
<evidence type="ECO:0000313" key="4">
    <source>
        <dbReference type="Proteomes" id="UP000681035"/>
    </source>
</evidence>
<dbReference type="EMBL" id="AP023418">
    <property type="protein sequence ID" value="BCK81875.1"/>
    <property type="molecule type" value="Genomic_DNA"/>
</dbReference>
<dbReference type="InterPro" id="IPR013559">
    <property type="entry name" value="YheO"/>
</dbReference>
<accession>A0A810Q5M4</accession>
<dbReference type="PANTHER" id="PTHR35568:SF1">
    <property type="entry name" value="TRANSCRIPTIONAL REGULATOR DAUR"/>
    <property type="match status" value="1"/>
</dbReference>
<evidence type="ECO:0000259" key="1">
    <source>
        <dbReference type="Pfam" id="PF08348"/>
    </source>
</evidence>
<sequence length="223" mass="24804">MDREMKRHYTLLVDFLGKILGPDYEVALHELLDDSNEIIAIANGELTGRHLGSPLSNKMLEFLTSRLYETQDYVLRFESTSVTGKKLCSNSLFIKDPHGRLVGLLCINFDSSRYRELSARVMDLCGSLLTPGAPSGTHLIVENDEHTYPSSIAGATASIVSSVIADYPVPVDRLTQDEKMEIMDALNRKGVFLLKGSVSHVARELHSSEASIYRYLGKLNNKD</sequence>
<evidence type="ECO:0000313" key="3">
    <source>
        <dbReference type="EMBL" id="BCK81875.1"/>
    </source>
</evidence>
<name>A0A810Q5M4_9FIRM</name>
<gene>
    <name evidence="3" type="ORF">MM50RIKEN_16380</name>
</gene>
<dbReference type="RefSeq" id="WP_021858403.1">
    <property type="nucleotide sequence ID" value="NZ_AP023418.1"/>
</dbReference>